<accession>A0A4S2KD58</accession>
<reference evidence="1 2" key="1">
    <citation type="journal article" date="2019" name="Philos. Trans. R. Soc. Lond., B, Biol. Sci.">
        <title>Ant behaviour and brain gene expression of defending hosts depend on the ecological success of the intruding social parasite.</title>
        <authorList>
            <person name="Kaur R."/>
            <person name="Stoldt M."/>
            <person name="Jongepier E."/>
            <person name="Feldmeyer B."/>
            <person name="Menzel F."/>
            <person name="Bornberg-Bauer E."/>
            <person name="Foitzik S."/>
        </authorList>
    </citation>
    <scope>NUCLEOTIDE SEQUENCE [LARGE SCALE GENOMIC DNA]</scope>
    <source>
        <tissue evidence="1">Whole body</tissue>
    </source>
</reference>
<protein>
    <submittedName>
        <fullName evidence="1">Uncharacterized protein</fullName>
    </submittedName>
</protein>
<evidence type="ECO:0000313" key="2">
    <source>
        <dbReference type="Proteomes" id="UP000310200"/>
    </source>
</evidence>
<dbReference type="EMBL" id="QBLH01003084">
    <property type="protein sequence ID" value="TGZ45667.1"/>
    <property type="molecule type" value="Genomic_DNA"/>
</dbReference>
<proteinExistence type="predicted"/>
<dbReference type="Proteomes" id="UP000310200">
    <property type="component" value="Unassembled WGS sequence"/>
</dbReference>
<keyword evidence="2" id="KW-1185">Reference proteome</keyword>
<evidence type="ECO:0000313" key="1">
    <source>
        <dbReference type="EMBL" id="TGZ45667.1"/>
    </source>
</evidence>
<gene>
    <name evidence="1" type="ORF">DBV15_07901</name>
</gene>
<comment type="caution">
    <text evidence="1">The sequence shown here is derived from an EMBL/GenBank/DDBJ whole genome shotgun (WGS) entry which is preliminary data.</text>
</comment>
<name>A0A4S2KD58_9HYME</name>
<sequence length="164" mass="18564">MYIGYNTSRIIFLSVTLFVSDLRTIRATGLRQDASRVVRPAGGASRRVAPECDEFTARPRHAPIYPIPPRVPSVPSADFAAIEVQFNPSRRKASDGPGDQLSTYLRRCDIDFRAVRSRRVYIVIYRPRLIDSSITVMADGWTARRRLLRLRKVRSAECGGSLKR</sequence>
<dbReference type="AlphaFoldDB" id="A0A4S2KD58"/>
<organism evidence="1 2">
    <name type="scientific">Temnothorax longispinosus</name>
    <dbReference type="NCBI Taxonomy" id="300112"/>
    <lineage>
        <taxon>Eukaryota</taxon>
        <taxon>Metazoa</taxon>
        <taxon>Ecdysozoa</taxon>
        <taxon>Arthropoda</taxon>
        <taxon>Hexapoda</taxon>
        <taxon>Insecta</taxon>
        <taxon>Pterygota</taxon>
        <taxon>Neoptera</taxon>
        <taxon>Endopterygota</taxon>
        <taxon>Hymenoptera</taxon>
        <taxon>Apocrita</taxon>
        <taxon>Aculeata</taxon>
        <taxon>Formicoidea</taxon>
        <taxon>Formicidae</taxon>
        <taxon>Myrmicinae</taxon>
        <taxon>Temnothorax</taxon>
    </lineage>
</organism>